<accession>A0A5R9IGQ1</accession>
<dbReference type="OrthoDB" id="10014378at2"/>
<reference evidence="1 2" key="1">
    <citation type="submission" date="2019-05" db="EMBL/GenBank/DDBJ databases">
        <title>Genome sequences of Thalassotalea litorea 1K03283.</title>
        <authorList>
            <person name="Zhang D."/>
        </authorList>
    </citation>
    <scope>NUCLEOTIDE SEQUENCE [LARGE SCALE GENOMIC DNA]</scope>
    <source>
        <strain evidence="1 2">MCCC 1K03283</strain>
    </source>
</reference>
<name>A0A5R9IGQ1_9GAMM</name>
<dbReference type="RefSeq" id="WP_138320192.1">
    <property type="nucleotide sequence ID" value="NZ_VCBC01000010.1"/>
</dbReference>
<comment type="caution">
    <text evidence="1">The sequence shown here is derived from an EMBL/GenBank/DDBJ whole genome shotgun (WGS) entry which is preliminary data.</text>
</comment>
<evidence type="ECO:0000313" key="2">
    <source>
        <dbReference type="Proteomes" id="UP000307790"/>
    </source>
</evidence>
<organism evidence="1 2">
    <name type="scientific">Thalassotalea litorea</name>
    <dbReference type="NCBI Taxonomy" id="2020715"/>
    <lineage>
        <taxon>Bacteria</taxon>
        <taxon>Pseudomonadati</taxon>
        <taxon>Pseudomonadota</taxon>
        <taxon>Gammaproteobacteria</taxon>
        <taxon>Alteromonadales</taxon>
        <taxon>Colwelliaceae</taxon>
        <taxon>Thalassotalea</taxon>
    </lineage>
</organism>
<evidence type="ECO:0000313" key="1">
    <source>
        <dbReference type="EMBL" id="TLU64695.1"/>
    </source>
</evidence>
<dbReference type="EMBL" id="VCBC01000010">
    <property type="protein sequence ID" value="TLU64695.1"/>
    <property type="molecule type" value="Genomic_DNA"/>
</dbReference>
<keyword evidence="2" id="KW-1185">Reference proteome</keyword>
<gene>
    <name evidence="1" type="ORF">FE810_11475</name>
</gene>
<dbReference type="Proteomes" id="UP000307790">
    <property type="component" value="Unassembled WGS sequence"/>
</dbReference>
<proteinExistence type="predicted"/>
<sequence>MKKLLLLTAFSSMATSAPYDAIERNAISSAFDALQAFQVLTYVAKQCRQEGEVEYAPKTDLDSLIHNKLHINLDELERLALTREAYLQSYQYQISDIECSLIRVAEYYDDYDMAKFNFELYQPISRPLAVSDE</sequence>
<protein>
    <submittedName>
        <fullName evidence="1">Uncharacterized protein</fullName>
    </submittedName>
</protein>
<dbReference type="AlphaFoldDB" id="A0A5R9IGQ1"/>